<dbReference type="GO" id="GO:0020037">
    <property type="term" value="F:heme binding"/>
    <property type="evidence" value="ECO:0007669"/>
    <property type="project" value="InterPro"/>
</dbReference>
<organism evidence="7 8">
    <name type="scientific">Oscillochloris trichoides DG-6</name>
    <dbReference type="NCBI Taxonomy" id="765420"/>
    <lineage>
        <taxon>Bacteria</taxon>
        <taxon>Bacillati</taxon>
        <taxon>Chloroflexota</taxon>
        <taxon>Chloroflexia</taxon>
        <taxon>Chloroflexales</taxon>
        <taxon>Chloroflexineae</taxon>
        <taxon>Oscillochloridaceae</taxon>
        <taxon>Oscillochloris</taxon>
    </lineage>
</organism>
<evidence type="ECO:0000256" key="2">
    <source>
        <dbReference type="ARBA" id="ARBA00022531"/>
    </source>
</evidence>
<dbReference type="AlphaFoldDB" id="E1IIF7"/>
<dbReference type="Pfam" id="PF02276">
    <property type="entry name" value="CytoC_RC"/>
    <property type="match status" value="1"/>
</dbReference>
<dbReference type="eggNOG" id="ENOG502Z7SF">
    <property type="taxonomic scope" value="Bacteria"/>
</dbReference>
<dbReference type="GO" id="GO:0030077">
    <property type="term" value="C:plasma membrane light-harvesting complex"/>
    <property type="evidence" value="ECO:0007669"/>
    <property type="project" value="InterPro"/>
</dbReference>
<comment type="caution">
    <text evidence="7">The sequence shown here is derived from an EMBL/GenBank/DDBJ whole genome shotgun (WGS) entry which is preliminary data.</text>
</comment>
<evidence type="ECO:0000313" key="8">
    <source>
        <dbReference type="Proteomes" id="UP000054010"/>
    </source>
</evidence>
<keyword evidence="3" id="KW-0349">Heme</keyword>
<protein>
    <submittedName>
        <fullName evidence="7">Uncharacterized protein</fullName>
    </submittedName>
</protein>
<dbReference type="GO" id="GO:0005506">
    <property type="term" value="F:iron ion binding"/>
    <property type="evidence" value="ECO:0007669"/>
    <property type="project" value="InterPro"/>
</dbReference>
<evidence type="ECO:0000256" key="5">
    <source>
        <dbReference type="ARBA" id="ARBA00022982"/>
    </source>
</evidence>
<sequence length="407" mass="44287">MAVGIIVAVVTTATFFWIYDLALGQERAAAKITAVTPWSPSEGIKVITESPANVPPAGDIRQPWMGQAAWTTGVQAGQDWITNNPNPVNVQVLLGMNSAQIWTFMQQYVSGALGVSCQYCHDITNFSLDTYAQKTTARNMMYLVMDLNANFVVGLPNWRGNYVQCATCHNNQPNNLEAFAPQFTASVPPINVTVDPLDDAGKPITDAALKPAAIQNPVKLQDAVLYYIYNYKIWSQYDPAVPGTGRGSLALVYDGGRTQDQVTIVQNTMNNLGWSLNVGCNYCHNSRNFAGFETAPADNVTNPLYAYNRLKAQQMLLMTSWIQANWPTYGAIPKATIPSALEGGASKLSYHLIGGQYYNMPGCFTCHQGYNNADGVSIPRAAMNQASFLDQGDAGLTIFPQVLRGGN</sequence>
<dbReference type="InterPro" id="IPR023119">
    <property type="entry name" value="Multihaem_cyt_PRC_cyt_su-like"/>
</dbReference>
<dbReference type="InterPro" id="IPR036280">
    <property type="entry name" value="Multihaem_cyt_sf"/>
</dbReference>
<proteinExistence type="predicted"/>
<dbReference type="Proteomes" id="UP000054010">
    <property type="component" value="Unassembled WGS sequence"/>
</dbReference>
<reference evidence="7 8" key="1">
    <citation type="journal article" date="2011" name="J. Bacteriol.">
        <title>Draft genome sequence of the anoxygenic filamentous phototrophic bacterium Oscillochloris trichoides subsp. DG-6.</title>
        <authorList>
            <person name="Kuznetsov B.B."/>
            <person name="Ivanovsky R.N."/>
            <person name="Keppen O.I."/>
            <person name="Sukhacheva M.V."/>
            <person name="Bumazhkin B.K."/>
            <person name="Patutina E.O."/>
            <person name="Beletsky A.V."/>
            <person name="Mardanov A.V."/>
            <person name="Baslerov R.V."/>
            <person name="Panteleeva A.N."/>
            <person name="Kolganova T.V."/>
            <person name="Ravin N.V."/>
            <person name="Skryabin K.G."/>
        </authorList>
    </citation>
    <scope>NUCLEOTIDE SEQUENCE [LARGE SCALE GENOMIC DNA]</scope>
    <source>
        <strain evidence="7 8">DG-6</strain>
    </source>
</reference>
<evidence type="ECO:0000256" key="4">
    <source>
        <dbReference type="ARBA" id="ARBA00022723"/>
    </source>
</evidence>
<dbReference type="InterPro" id="IPR003158">
    <property type="entry name" value="Photosyn_RC_cyt_c-su"/>
</dbReference>
<keyword evidence="1" id="KW-0813">Transport</keyword>
<evidence type="ECO:0000256" key="1">
    <source>
        <dbReference type="ARBA" id="ARBA00022448"/>
    </source>
</evidence>
<dbReference type="GO" id="GO:0019684">
    <property type="term" value="P:photosynthesis, light reaction"/>
    <property type="evidence" value="ECO:0007669"/>
    <property type="project" value="InterPro"/>
</dbReference>
<accession>E1IIF7</accession>
<dbReference type="EMBL" id="ADVR01000133">
    <property type="protein sequence ID" value="EFO79032.1"/>
    <property type="molecule type" value="Genomic_DNA"/>
</dbReference>
<keyword evidence="6" id="KW-0408">Iron</keyword>
<evidence type="ECO:0000256" key="6">
    <source>
        <dbReference type="ARBA" id="ARBA00023004"/>
    </source>
</evidence>
<dbReference type="SUPFAM" id="SSF48695">
    <property type="entry name" value="Multiheme cytochromes"/>
    <property type="match status" value="1"/>
</dbReference>
<gene>
    <name evidence="7" type="ORF">OSCT_3108</name>
</gene>
<keyword evidence="8" id="KW-1185">Reference proteome</keyword>
<keyword evidence="5" id="KW-0249">Electron transport</keyword>
<dbReference type="Gene3D" id="1.10.468.10">
    <property type="entry name" value="Photosynthetic Reaction Center, subunit C, domain 2"/>
    <property type="match status" value="2"/>
</dbReference>
<dbReference type="CDD" id="cd09224">
    <property type="entry name" value="CytoC_RC"/>
    <property type="match status" value="1"/>
</dbReference>
<evidence type="ECO:0000313" key="7">
    <source>
        <dbReference type="EMBL" id="EFO79032.1"/>
    </source>
</evidence>
<dbReference type="HOGENOM" id="CLU_675859_0_0_0"/>
<keyword evidence="2" id="KW-0602">Photosynthesis</keyword>
<dbReference type="STRING" id="765420.OSCT_3108"/>
<evidence type="ECO:0000256" key="3">
    <source>
        <dbReference type="ARBA" id="ARBA00022617"/>
    </source>
</evidence>
<name>E1IIF7_9CHLR</name>
<keyword evidence="4" id="KW-0479">Metal-binding</keyword>
<dbReference type="GO" id="GO:0009055">
    <property type="term" value="F:electron transfer activity"/>
    <property type="evidence" value="ECO:0007669"/>
    <property type="project" value="InterPro"/>
</dbReference>